<sequence length="260" mass="29209">MSTTIPTDEKNLPSAEKRIRSRSLKQNCTSEDSSSAIVPFTSLPTEIPFLNPEKHTETIPFRRFISTPNRIPLAQTLAHKKLRKYASEACFSLEDSSSSDLLPKEKEQKTAIGKHKIFSVQPVKTVDNRDTLLLPDGSVPSFQHTKRDDSEGEASYSGSDATLASTSMTPILRRKSWRSSLHRPKSSAFMYGTLFSSDMYNTPTSATLPSIDSLQHIGLGMSGNIEERRSSNFYDIDDDSLHEFDDEKGNNLFFKQFNIF</sequence>
<dbReference type="Proteomes" id="UP000746747">
    <property type="component" value="Unassembled WGS sequence"/>
</dbReference>
<name>A0A8J2LZX1_9BILA</name>
<feature type="compositionally biased region" description="Basic and acidic residues" evidence="1">
    <location>
        <begin position="7"/>
        <end position="18"/>
    </location>
</feature>
<evidence type="ECO:0000256" key="1">
    <source>
        <dbReference type="SAM" id="MobiDB-lite"/>
    </source>
</evidence>
<proteinExistence type="predicted"/>
<feature type="region of interest" description="Disordered" evidence="1">
    <location>
        <begin position="1"/>
        <end position="34"/>
    </location>
</feature>
<keyword evidence="3" id="KW-1185">Reference proteome</keyword>
<accession>A0A8J2LZX1</accession>
<organism evidence="2 3">
    <name type="scientific">Cercopithifilaria johnstoni</name>
    <dbReference type="NCBI Taxonomy" id="2874296"/>
    <lineage>
        <taxon>Eukaryota</taxon>
        <taxon>Metazoa</taxon>
        <taxon>Ecdysozoa</taxon>
        <taxon>Nematoda</taxon>
        <taxon>Chromadorea</taxon>
        <taxon>Rhabditida</taxon>
        <taxon>Spirurina</taxon>
        <taxon>Spiruromorpha</taxon>
        <taxon>Filarioidea</taxon>
        <taxon>Onchocercidae</taxon>
        <taxon>Cercopithifilaria</taxon>
    </lineage>
</organism>
<evidence type="ECO:0000313" key="3">
    <source>
        <dbReference type="Proteomes" id="UP000746747"/>
    </source>
</evidence>
<feature type="compositionally biased region" description="Polar residues" evidence="1">
    <location>
        <begin position="24"/>
        <end position="34"/>
    </location>
</feature>
<reference evidence="2" key="1">
    <citation type="submission" date="2021-09" db="EMBL/GenBank/DDBJ databases">
        <authorList>
            <consortium name="Pathogen Informatics"/>
        </authorList>
    </citation>
    <scope>NUCLEOTIDE SEQUENCE</scope>
</reference>
<gene>
    <name evidence="2" type="ORF">CJOHNSTONI_LOCUS1114</name>
</gene>
<evidence type="ECO:0000313" key="2">
    <source>
        <dbReference type="EMBL" id="CAG9530636.1"/>
    </source>
</evidence>
<dbReference type="OrthoDB" id="5867298at2759"/>
<feature type="region of interest" description="Disordered" evidence="1">
    <location>
        <begin position="132"/>
        <end position="161"/>
    </location>
</feature>
<protein>
    <submittedName>
        <fullName evidence="2">Uncharacterized protein</fullName>
    </submittedName>
</protein>
<dbReference type="AlphaFoldDB" id="A0A8J2LZX1"/>
<dbReference type="EMBL" id="CAKAEH010000333">
    <property type="protein sequence ID" value="CAG9530636.1"/>
    <property type="molecule type" value="Genomic_DNA"/>
</dbReference>
<comment type="caution">
    <text evidence="2">The sequence shown here is derived from an EMBL/GenBank/DDBJ whole genome shotgun (WGS) entry which is preliminary data.</text>
</comment>